<dbReference type="CDD" id="cd00093">
    <property type="entry name" value="HTH_XRE"/>
    <property type="match status" value="1"/>
</dbReference>
<dbReference type="SUPFAM" id="SSF47413">
    <property type="entry name" value="lambda repressor-like DNA-binding domains"/>
    <property type="match status" value="1"/>
</dbReference>
<evidence type="ECO:0000313" key="2">
    <source>
        <dbReference type="EMBL" id="XDQ12414.1"/>
    </source>
</evidence>
<dbReference type="AlphaFoldDB" id="A0AB39N3E8"/>
<dbReference type="PROSITE" id="PS50943">
    <property type="entry name" value="HTH_CROC1"/>
    <property type="match status" value="1"/>
</dbReference>
<dbReference type="SUPFAM" id="SSF48452">
    <property type="entry name" value="TPR-like"/>
    <property type="match status" value="2"/>
</dbReference>
<feature type="domain" description="HTH cro/C1-type" evidence="1">
    <location>
        <begin position="12"/>
        <end position="65"/>
    </location>
</feature>
<name>A0AB39N3E8_9ACTN</name>
<gene>
    <name evidence="2" type="ORF">AB5J55_23650</name>
</gene>
<dbReference type="Gene3D" id="1.10.260.40">
    <property type="entry name" value="lambda repressor-like DNA-binding domains"/>
    <property type="match status" value="1"/>
</dbReference>
<organism evidence="2">
    <name type="scientific">Streptomyces sp. R11</name>
    <dbReference type="NCBI Taxonomy" id="3238625"/>
    <lineage>
        <taxon>Bacteria</taxon>
        <taxon>Bacillati</taxon>
        <taxon>Actinomycetota</taxon>
        <taxon>Actinomycetes</taxon>
        <taxon>Kitasatosporales</taxon>
        <taxon>Streptomycetaceae</taxon>
        <taxon>Streptomyces</taxon>
    </lineage>
</organism>
<reference evidence="2" key="1">
    <citation type="submission" date="2024-07" db="EMBL/GenBank/DDBJ databases">
        <authorList>
            <person name="Yu S.T."/>
        </authorList>
    </citation>
    <scope>NUCLEOTIDE SEQUENCE</scope>
    <source>
        <strain evidence="2">R11</strain>
    </source>
</reference>
<sequence length="427" mass="46239">MIIHQPDFGRRIREIRRARGLPQSELTSETVSASYISLVESGRRTPSVKAAKAIAERLGLRLEDLGRPPADQHPSRMELIGRLVSARTGQLAGDWERARDDLATLIRELTSPDAATGSEEVLWEARWELAVTLGHLGEQEARLDVLRDLLAAPMTEHAPMIQARVLVETARALRRMGRLSESVNHAEQAVRITGELGVAPTDHTEALVVAVSAYAESGDWQRADALCEELLAGTGEPVPPHVGASTLWAAGGLRRLAGRPSEALDLLNRADALAGPGTDMADRARLVRARALAALAAGEQDSARTLIEQSRALTELLGSPSARMLQSALECLAALRRGEAVEADRLASDIGPDTPGLPLLEQAWIGIVRARAHRAADRPAEAEADYRWAADRYEQLGSYRLAMETWRELHADGADEPAADPHGLVMP</sequence>
<proteinExistence type="predicted"/>
<protein>
    <submittedName>
        <fullName evidence="2">Helix-turn-helix domain-containing protein</fullName>
    </submittedName>
</protein>
<evidence type="ECO:0000259" key="1">
    <source>
        <dbReference type="PROSITE" id="PS50943"/>
    </source>
</evidence>
<accession>A0AB39N3E8</accession>
<dbReference type="InterPro" id="IPR011990">
    <property type="entry name" value="TPR-like_helical_dom_sf"/>
</dbReference>
<dbReference type="Pfam" id="PF01381">
    <property type="entry name" value="HTH_3"/>
    <property type="match status" value="1"/>
</dbReference>
<dbReference type="SMART" id="SM00530">
    <property type="entry name" value="HTH_XRE"/>
    <property type="match status" value="1"/>
</dbReference>
<dbReference type="Gene3D" id="1.25.40.10">
    <property type="entry name" value="Tetratricopeptide repeat domain"/>
    <property type="match status" value="1"/>
</dbReference>
<dbReference type="InterPro" id="IPR001387">
    <property type="entry name" value="Cro/C1-type_HTH"/>
</dbReference>
<dbReference type="InterPro" id="IPR010982">
    <property type="entry name" value="Lambda_DNA-bd_dom_sf"/>
</dbReference>
<dbReference type="RefSeq" id="WP_369272585.1">
    <property type="nucleotide sequence ID" value="NZ_CP163432.1"/>
</dbReference>
<dbReference type="EMBL" id="CP163432">
    <property type="protein sequence ID" value="XDQ12414.1"/>
    <property type="molecule type" value="Genomic_DNA"/>
</dbReference>
<dbReference type="GO" id="GO:0003677">
    <property type="term" value="F:DNA binding"/>
    <property type="evidence" value="ECO:0007669"/>
    <property type="project" value="InterPro"/>
</dbReference>